<reference evidence="1 2" key="1">
    <citation type="submission" date="2024-06" db="EMBL/GenBank/DDBJ databases">
        <title>The Natural Products Discovery Center: Release of the First 8490 Sequenced Strains for Exploring Actinobacteria Biosynthetic Diversity.</title>
        <authorList>
            <person name="Kalkreuter E."/>
            <person name="Kautsar S.A."/>
            <person name="Yang D."/>
            <person name="Bader C.D."/>
            <person name="Teijaro C.N."/>
            <person name="Fluegel L."/>
            <person name="Davis C.M."/>
            <person name="Simpson J.R."/>
            <person name="Lauterbach L."/>
            <person name="Steele A.D."/>
            <person name="Gui C."/>
            <person name="Meng S."/>
            <person name="Li G."/>
            <person name="Viehrig K."/>
            <person name="Ye F."/>
            <person name="Su P."/>
            <person name="Kiefer A.F."/>
            <person name="Nichols A."/>
            <person name="Cepeda A.J."/>
            <person name="Yan W."/>
            <person name="Fan B."/>
            <person name="Jiang Y."/>
            <person name="Adhikari A."/>
            <person name="Zheng C.-J."/>
            <person name="Schuster L."/>
            <person name="Cowan T.M."/>
            <person name="Smanski M.J."/>
            <person name="Chevrette M.G."/>
            <person name="De Carvalho L.P.S."/>
            <person name="Shen B."/>
        </authorList>
    </citation>
    <scope>NUCLEOTIDE SEQUENCE [LARGE SCALE GENOMIC DNA]</scope>
    <source>
        <strain evidence="1 2">NPDC033843</strain>
    </source>
</reference>
<keyword evidence="2" id="KW-1185">Reference proteome</keyword>
<dbReference type="EMBL" id="JBEZVE010000007">
    <property type="protein sequence ID" value="MEU3782031.1"/>
    <property type="molecule type" value="Genomic_DNA"/>
</dbReference>
<evidence type="ECO:0000313" key="2">
    <source>
        <dbReference type="Proteomes" id="UP001550739"/>
    </source>
</evidence>
<proteinExistence type="predicted"/>
<dbReference type="RefSeq" id="WP_361702714.1">
    <property type="nucleotide sequence ID" value="NZ_JBEZVE010000007.1"/>
</dbReference>
<dbReference type="Proteomes" id="UP001550739">
    <property type="component" value="Unassembled WGS sequence"/>
</dbReference>
<organism evidence="1 2">
    <name type="scientific">Streptomyces sp. 900129855</name>
    <dbReference type="NCBI Taxonomy" id="3155129"/>
    <lineage>
        <taxon>Bacteria</taxon>
        <taxon>Bacillati</taxon>
        <taxon>Actinomycetota</taxon>
        <taxon>Actinomycetes</taxon>
        <taxon>Kitasatosporales</taxon>
        <taxon>Streptomycetaceae</taxon>
        <taxon>Streptomyces</taxon>
    </lineage>
</organism>
<gene>
    <name evidence="1" type="ORF">AB0E89_15900</name>
</gene>
<sequence>MKERYIELHRRRGNDLTIGTRLADLLTAAGLEVLAFEGHTDITEPRSGMRGPAWAARDSMVSEGLATHDDITRWNEAFLKGEREGTGRRVTTTYFTAYARHP</sequence>
<protein>
    <submittedName>
        <fullName evidence="1">Uncharacterized protein</fullName>
    </submittedName>
</protein>
<comment type="caution">
    <text evidence="1">The sequence shown here is derived from an EMBL/GenBank/DDBJ whole genome shotgun (WGS) entry which is preliminary data.</text>
</comment>
<evidence type="ECO:0000313" key="1">
    <source>
        <dbReference type="EMBL" id="MEU3782031.1"/>
    </source>
</evidence>
<name>A0ABV2ZHJ9_9ACTN</name>
<accession>A0ABV2ZHJ9</accession>